<dbReference type="AlphaFoldDB" id="A0A7C1NT40"/>
<proteinExistence type="predicted"/>
<evidence type="ECO:0000313" key="1">
    <source>
        <dbReference type="EMBL" id="HEA86700.1"/>
    </source>
</evidence>
<comment type="caution">
    <text evidence="1">The sequence shown here is derived from an EMBL/GenBank/DDBJ whole genome shotgun (WGS) entry which is preliminary data.</text>
</comment>
<protein>
    <recommendedName>
        <fullName evidence="2">T9SS type A sorting domain-containing protein</fullName>
    </recommendedName>
</protein>
<reference evidence="1" key="1">
    <citation type="journal article" date="2020" name="mSystems">
        <title>Genome- and Community-Level Interaction Insights into Carbon Utilization and Element Cycling Functions of Hydrothermarchaeota in Hydrothermal Sediment.</title>
        <authorList>
            <person name="Zhou Z."/>
            <person name="Liu Y."/>
            <person name="Xu W."/>
            <person name="Pan J."/>
            <person name="Luo Z.H."/>
            <person name="Li M."/>
        </authorList>
    </citation>
    <scope>NUCLEOTIDE SEQUENCE [LARGE SCALE GENOMIC DNA]</scope>
    <source>
        <strain evidence="1">SpSt-265</strain>
    </source>
</reference>
<organism evidence="1">
    <name type="scientific">candidate division WOR-3 bacterium</name>
    <dbReference type="NCBI Taxonomy" id="2052148"/>
    <lineage>
        <taxon>Bacteria</taxon>
        <taxon>Bacteria division WOR-3</taxon>
    </lineage>
</organism>
<dbReference type="EMBL" id="DSLG01000002">
    <property type="protein sequence ID" value="HEA86700.1"/>
    <property type="molecule type" value="Genomic_DNA"/>
</dbReference>
<evidence type="ECO:0008006" key="2">
    <source>
        <dbReference type="Google" id="ProtNLM"/>
    </source>
</evidence>
<gene>
    <name evidence="1" type="ORF">ENP94_01655</name>
</gene>
<name>A0A7C1NT40_UNCW3</name>
<accession>A0A7C1NT40</accession>
<sequence>MRNTGSRVGSFLGQLKADNPYIDIIDNIGTFDHAEPGETTLSRWDWFRIRARSDVPVETKLRCELVITESQYQDTIEIPLIAGDSMNLPVGPDNYGYMIYDWTDSCYEQIPQFQWKEVRGIGQRIVIGDDETVWFELPSSFGFWRYYGTPYRFISICSNGWVAADTTRRCDFTNVQLPYTGAPPNIVALLWDDLAPTRYGNIWYYFDTVQSRIIVEFDSISYFGSPEKWETVQIQIYDTSYLGANYDNPIGLFFRTINDYTSATVGLQNQDGTSGLTYCWNGNYPRTAATLLPLHALWVQSNACISVEESRFQSSVCAASVPSIVSRKRGLHLDDLPDGVRSVEIFGLDGRQVWRSIVPSYFRREIFWDGTDLNYQMVKSGVYYLLIRTIDGMFCRKLILLSENY</sequence>